<sequence>MGSSKFSLTNILFVPELKENLLSIAQFTKDNNCGFFLFPWGFVIKDLRTGKVLLDGPVKGNLYMIPVKAAEKVVTKQLEQKQKQVLFGGNNSDVSGVTWHRRLGHPAGKIISQLHSSKLISPKDVSSCNLVCEACQTGKSKRLPFGYSTRVTSNVLDLIHCDIWGPSPTTTVSGYRYYILFVDDYSRYSWIYPLKQRSDSLACFQTFKSMVENQFGHKIKFFQCDGAKELVEGVFKQFLDGHGISLRISCPHTHEQNGLPERKHRHIVEMGLTMLFQASLPRSLWLEAYSTAVYLINCLPTPILHGCSPFEILFSATPEYKHLRVFGCACYPYLVPYRKDKLSPKSKRCVFLGYSSLHKGYRCSTVRGLLPNPSVVDSVFSLPPSTSHDCSSIVNLPVQPFQEVKDVNDHVEQADTIENDHHSEAIPLLTDLDAPITDDSIPSTTIAPLPQQAIEPSQSTLGSTHPMMTRSRDGTRKPKVPYSLHAATSKGLVSSSSFEPTSFKEACNDSKWISAMKEEYTALLQNGTWSLVPKTPNMNIVGCRWVYKIKERADGTIERYKARLVAKRYTQQEGIDFDYTFSPVVKATTIRIVLSLAISRGWPIRQLDPNYVCKLHRSIYGLRQAPRAWFQRFSNALYDLGFSSSHADPSMFIWHSSSDILVLLLYVDDIILTGSSMSVISSLISKLTSSFLVKDLGDLHYFLGIEAHRTSQQLILTQMKYVSSLLSRLGMENCKPVSTPVTAGKKLSIYDGTLLPDPSQYHIIVGALQYLTFTRPDITYVVQQVCQYMHAPRDVHFQAVKRILRYLKGTSSCGIHFLPCHSSSLVCYVDADWAGCPDTRRSTMGHCIFLGSNPISWSTKEQVSVPQSSTEAEYMALSIASRDVLWISYILREIGFPVSLPCSVYSDNLGATQLAANPIFHARTKHIETSYHFIRDLVCKRFLQVFHVHSQSQLADIFTKGLSSPVFHPFKHKLLWCSPQSLEGAWLLL</sequence>
<dbReference type="InterPro" id="IPR012337">
    <property type="entry name" value="RNaseH-like_sf"/>
</dbReference>
<evidence type="ECO:0000256" key="3">
    <source>
        <dbReference type="SAM" id="MobiDB-lite"/>
    </source>
</evidence>
<dbReference type="OrthoDB" id="1737296at2759"/>
<comment type="caution">
    <text evidence="5">The sequence shown here is derived from an EMBL/GenBank/DDBJ whole genome shotgun (WGS) entry which is preliminary data.</text>
</comment>
<dbReference type="CDD" id="cd09272">
    <property type="entry name" value="RNase_HI_RT_Ty1"/>
    <property type="match status" value="1"/>
</dbReference>
<dbReference type="PANTHER" id="PTHR42648:SF26">
    <property type="entry name" value="INTEGRASE CATALYTIC DOMAIN-CONTAINING PROTEIN"/>
    <property type="match status" value="1"/>
</dbReference>
<name>A0A1R3GXY1_COCAP</name>
<evidence type="ECO:0000313" key="6">
    <source>
        <dbReference type="Proteomes" id="UP000188268"/>
    </source>
</evidence>
<keyword evidence="2" id="KW-0378">Hydrolase</keyword>
<dbReference type="InterPro" id="IPR001584">
    <property type="entry name" value="Integrase_cat-core"/>
</dbReference>
<evidence type="ECO:0000259" key="4">
    <source>
        <dbReference type="PROSITE" id="PS50994"/>
    </source>
</evidence>
<dbReference type="InterPro" id="IPR043502">
    <property type="entry name" value="DNA/RNA_pol_sf"/>
</dbReference>
<dbReference type="GO" id="GO:0015074">
    <property type="term" value="P:DNA integration"/>
    <property type="evidence" value="ECO:0007669"/>
    <property type="project" value="InterPro"/>
</dbReference>
<evidence type="ECO:0000256" key="2">
    <source>
        <dbReference type="ARBA" id="ARBA00022801"/>
    </source>
</evidence>
<dbReference type="InterPro" id="IPR025724">
    <property type="entry name" value="GAG-pre-integrase_dom"/>
</dbReference>
<protein>
    <submittedName>
        <fullName evidence="5">Integrase, catalytic core</fullName>
    </submittedName>
</protein>
<gene>
    <name evidence="5" type="ORF">CCACVL1_22541</name>
</gene>
<dbReference type="Gene3D" id="3.30.420.10">
    <property type="entry name" value="Ribonuclease H-like superfamily/Ribonuclease H"/>
    <property type="match status" value="1"/>
</dbReference>
<feature type="compositionally biased region" description="Polar residues" evidence="3">
    <location>
        <begin position="454"/>
        <end position="463"/>
    </location>
</feature>
<dbReference type="GO" id="GO:0046872">
    <property type="term" value="F:metal ion binding"/>
    <property type="evidence" value="ECO:0007669"/>
    <property type="project" value="UniProtKB-KW"/>
</dbReference>
<dbReference type="Pfam" id="PF00665">
    <property type="entry name" value="rve"/>
    <property type="match status" value="1"/>
</dbReference>
<dbReference type="STRING" id="210143.A0A1R3GXY1"/>
<dbReference type="OMA" id="NSCHIAK"/>
<dbReference type="InterPro" id="IPR013103">
    <property type="entry name" value="RVT_2"/>
</dbReference>
<keyword evidence="1" id="KW-0479">Metal-binding</keyword>
<dbReference type="PANTHER" id="PTHR42648">
    <property type="entry name" value="TRANSPOSASE, PUTATIVE-RELATED"/>
    <property type="match status" value="1"/>
</dbReference>
<dbReference type="AlphaFoldDB" id="A0A1R3GXY1"/>
<dbReference type="InterPro" id="IPR057670">
    <property type="entry name" value="SH3_retrovirus"/>
</dbReference>
<evidence type="ECO:0000256" key="1">
    <source>
        <dbReference type="ARBA" id="ARBA00022723"/>
    </source>
</evidence>
<proteinExistence type="predicted"/>
<dbReference type="GO" id="GO:0016787">
    <property type="term" value="F:hydrolase activity"/>
    <property type="evidence" value="ECO:0007669"/>
    <property type="project" value="UniProtKB-KW"/>
</dbReference>
<dbReference type="Proteomes" id="UP000188268">
    <property type="component" value="Unassembled WGS sequence"/>
</dbReference>
<dbReference type="InterPro" id="IPR036397">
    <property type="entry name" value="RNaseH_sf"/>
</dbReference>
<dbReference type="EMBL" id="AWWV01013068">
    <property type="protein sequence ID" value="OMO62984.1"/>
    <property type="molecule type" value="Genomic_DNA"/>
</dbReference>
<dbReference type="GO" id="GO:0003676">
    <property type="term" value="F:nucleic acid binding"/>
    <property type="evidence" value="ECO:0007669"/>
    <property type="project" value="InterPro"/>
</dbReference>
<dbReference type="PROSITE" id="PS50994">
    <property type="entry name" value="INTEGRASE"/>
    <property type="match status" value="1"/>
</dbReference>
<feature type="region of interest" description="Disordered" evidence="3">
    <location>
        <begin position="453"/>
        <end position="480"/>
    </location>
</feature>
<organism evidence="5 6">
    <name type="scientific">Corchorus capsularis</name>
    <name type="common">Jute</name>
    <dbReference type="NCBI Taxonomy" id="210143"/>
    <lineage>
        <taxon>Eukaryota</taxon>
        <taxon>Viridiplantae</taxon>
        <taxon>Streptophyta</taxon>
        <taxon>Embryophyta</taxon>
        <taxon>Tracheophyta</taxon>
        <taxon>Spermatophyta</taxon>
        <taxon>Magnoliopsida</taxon>
        <taxon>eudicotyledons</taxon>
        <taxon>Gunneridae</taxon>
        <taxon>Pentapetalae</taxon>
        <taxon>rosids</taxon>
        <taxon>malvids</taxon>
        <taxon>Malvales</taxon>
        <taxon>Malvaceae</taxon>
        <taxon>Grewioideae</taxon>
        <taxon>Apeibeae</taxon>
        <taxon>Corchorus</taxon>
    </lineage>
</organism>
<feature type="domain" description="Integrase catalytic" evidence="4">
    <location>
        <begin position="140"/>
        <end position="317"/>
    </location>
</feature>
<dbReference type="Pfam" id="PF07727">
    <property type="entry name" value="RVT_2"/>
    <property type="match status" value="2"/>
</dbReference>
<dbReference type="Pfam" id="PF25597">
    <property type="entry name" value="SH3_retrovirus"/>
    <property type="match status" value="1"/>
</dbReference>
<evidence type="ECO:0000313" key="5">
    <source>
        <dbReference type="EMBL" id="OMO62984.1"/>
    </source>
</evidence>
<dbReference type="SUPFAM" id="SSF53098">
    <property type="entry name" value="Ribonuclease H-like"/>
    <property type="match status" value="1"/>
</dbReference>
<dbReference type="SUPFAM" id="SSF56672">
    <property type="entry name" value="DNA/RNA polymerases"/>
    <property type="match status" value="1"/>
</dbReference>
<keyword evidence="6" id="KW-1185">Reference proteome</keyword>
<dbReference type="Pfam" id="PF13976">
    <property type="entry name" value="gag_pre-integrs"/>
    <property type="match status" value="1"/>
</dbReference>
<accession>A0A1R3GXY1</accession>
<dbReference type="InterPro" id="IPR039537">
    <property type="entry name" value="Retrotran_Ty1/copia-like"/>
</dbReference>
<dbReference type="Gramene" id="OMO62984">
    <property type="protein sequence ID" value="OMO62984"/>
    <property type="gene ID" value="CCACVL1_22541"/>
</dbReference>
<reference evidence="5 6" key="1">
    <citation type="submission" date="2013-09" db="EMBL/GenBank/DDBJ databases">
        <title>Corchorus capsularis genome sequencing.</title>
        <authorList>
            <person name="Alam M."/>
            <person name="Haque M.S."/>
            <person name="Islam M.S."/>
            <person name="Emdad E.M."/>
            <person name="Islam M.M."/>
            <person name="Ahmed B."/>
            <person name="Halim A."/>
            <person name="Hossen Q.M.M."/>
            <person name="Hossain M.Z."/>
            <person name="Ahmed R."/>
            <person name="Khan M.M."/>
            <person name="Islam R."/>
            <person name="Rashid M.M."/>
            <person name="Khan S.A."/>
            <person name="Rahman M.S."/>
            <person name="Alam M."/>
        </authorList>
    </citation>
    <scope>NUCLEOTIDE SEQUENCE [LARGE SCALE GENOMIC DNA]</scope>
    <source>
        <strain evidence="6">cv. CVL-1</strain>
        <tissue evidence="5">Whole seedling</tissue>
    </source>
</reference>